<dbReference type="AlphaFoldDB" id="A0A1H8LPL8"/>
<dbReference type="InterPro" id="IPR045389">
    <property type="entry name" value="DUF6522"/>
</dbReference>
<dbReference type="OrthoDB" id="8238457at2"/>
<dbReference type="Pfam" id="PF20132">
    <property type="entry name" value="DUF6522"/>
    <property type="match status" value="1"/>
</dbReference>
<name>A0A1H8LPL8_9RHOB</name>
<gene>
    <name evidence="1" type="ORF">SAMN04488103_11186</name>
</gene>
<organism evidence="1 2">
    <name type="scientific">Gemmobacter aquatilis</name>
    <dbReference type="NCBI Taxonomy" id="933059"/>
    <lineage>
        <taxon>Bacteria</taxon>
        <taxon>Pseudomonadati</taxon>
        <taxon>Pseudomonadota</taxon>
        <taxon>Alphaproteobacteria</taxon>
        <taxon>Rhodobacterales</taxon>
        <taxon>Paracoccaceae</taxon>
        <taxon>Gemmobacter</taxon>
    </lineage>
</organism>
<dbReference type="RefSeq" id="WP_091303234.1">
    <property type="nucleotide sequence ID" value="NZ_FOCE01000011.1"/>
</dbReference>
<keyword evidence="2" id="KW-1185">Reference proteome</keyword>
<dbReference type="EMBL" id="FOCE01000011">
    <property type="protein sequence ID" value="SEO06963.1"/>
    <property type="molecule type" value="Genomic_DNA"/>
</dbReference>
<accession>A0A1H8LPL8</accession>
<evidence type="ECO:0000313" key="2">
    <source>
        <dbReference type="Proteomes" id="UP000198761"/>
    </source>
</evidence>
<evidence type="ECO:0000313" key="1">
    <source>
        <dbReference type="EMBL" id="SEO06963.1"/>
    </source>
</evidence>
<sequence length="91" mass="10017">MTQVERDGSDFVVSAPLLVQAFKVTEDGIRQAIRDCSLTSICEAGVDADARRWRLTFRHAGRACRFTVDEAGTILSTSRFPVRARSSATPD</sequence>
<dbReference type="STRING" id="933059.SAMN04488103_11186"/>
<protein>
    <submittedName>
        <fullName evidence="1">Uncharacterized protein</fullName>
    </submittedName>
</protein>
<reference evidence="1 2" key="1">
    <citation type="submission" date="2016-10" db="EMBL/GenBank/DDBJ databases">
        <authorList>
            <person name="de Groot N.N."/>
        </authorList>
    </citation>
    <scope>NUCLEOTIDE SEQUENCE [LARGE SCALE GENOMIC DNA]</scope>
    <source>
        <strain evidence="1 2">DSM 3857</strain>
    </source>
</reference>
<proteinExistence type="predicted"/>
<dbReference type="Proteomes" id="UP000198761">
    <property type="component" value="Unassembled WGS sequence"/>
</dbReference>